<proteinExistence type="predicted"/>
<dbReference type="WBParaSite" id="TMUE_3000012606.1">
    <property type="protein sequence ID" value="TMUE_3000012606.1"/>
    <property type="gene ID" value="WBGene00290484"/>
</dbReference>
<keyword evidence="1" id="KW-0812">Transmembrane</keyword>
<evidence type="ECO:0000256" key="1">
    <source>
        <dbReference type="SAM" id="Phobius"/>
    </source>
</evidence>
<keyword evidence="1" id="KW-0472">Membrane</keyword>
<sequence>MQNYSALFGDGNLTAVRFSTSIPLQSTTVVATVRQAVGIISIVVSTFVLFILLSMRKFTLEMSNLTALTVSSQLQGIGSLVTGIRFAYIRHRAYTPTVLASECLLTYADISLGHLNYLLRPLLFVHVGVMGMVIAFAKPYRSKKLRKVNMASLIAVLIISLLYLASVWLEIFFIYSNWFVSQRCEYWTSIPLHHQQIQKYMYMFGVGSSTALLCTVLLAKRCGRKEILNMAEVEGLRRLLFFGIVGLVFRGCPMAAGFFLPRTPTVYTVRMLLYLTDDSLCVCYCAAYCYLHPDIRDYIVDLWSLVADTF</sequence>
<reference evidence="3" key="1">
    <citation type="submission" date="2019-12" db="UniProtKB">
        <authorList>
            <consortium name="WormBaseParasite"/>
        </authorList>
    </citation>
    <scope>IDENTIFICATION</scope>
</reference>
<evidence type="ECO:0000313" key="2">
    <source>
        <dbReference type="Proteomes" id="UP000046395"/>
    </source>
</evidence>
<feature type="transmembrane region" description="Helical" evidence="1">
    <location>
        <begin position="65"/>
        <end position="88"/>
    </location>
</feature>
<keyword evidence="1" id="KW-1133">Transmembrane helix</keyword>
<dbReference type="Proteomes" id="UP000046395">
    <property type="component" value="Unassembled WGS sequence"/>
</dbReference>
<feature type="transmembrane region" description="Helical" evidence="1">
    <location>
        <begin position="117"/>
        <end position="137"/>
    </location>
</feature>
<name>A0A5S6QZ00_TRIMR</name>
<organism evidence="2 3">
    <name type="scientific">Trichuris muris</name>
    <name type="common">Mouse whipworm</name>
    <dbReference type="NCBI Taxonomy" id="70415"/>
    <lineage>
        <taxon>Eukaryota</taxon>
        <taxon>Metazoa</taxon>
        <taxon>Ecdysozoa</taxon>
        <taxon>Nematoda</taxon>
        <taxon>Enoplea</taxon>
        <taxon>Dorylaimia</taxon>
        <taxon>Trichinellida</taxon>
        <taxon>Trichuridae</taxon>
        <taxon>Trichuris</taxon>
    </lineage>
</organism>
<evidence type="ECO:0000313" key="3">
    <source>
        <dbReference type="WBParaSite" id="TMUE_3000012606.1"/>
    </source>
</evidence>
<feature type="transmembrane region" description="Helical" evidence="1">
    <location>
        <begin position="33"/>
        <end position="53"/>
    </location>
</feature>
<feature type="transmembrane region" description="Helical" evidence="1">
    <location>
        <begin position="239"/>
        <end position="260"/>
    </location>
</feature>
<dbReference type="AlphaFoldDB" id="A0A5S6QZ00"/>
<feature type="transmembrane region" description="Helical" evidence="1">
    <location>
        <begin position="200"/>
        <end position="219"/>
    </location>
</feature>
<keyword evidence="2" id="KW-1185">Reference proteome</keyword>
<protein>
    <submittedName>
        <fullName evidence="3">G-protein coupled receptors family 1 profile domain-containing protein</fullName>
    </submittedName>
</protein>
<accession>A0A5S6QZ00</accession>
<feature type="transmembrane region" description="Helical" evidence="1">
    <location>
        <begin position="149"/>
        <end position="180"/>
    </location>
</feature>